<evidence type="ECO:0000313" key="2">
    <source>
        <dbReference type="Proteomes" id="UP000790377"/>
    </source>
</evidence>
<keyword evidence="2" id="KW-1185">Reference proteome</keyword>
<dbReference type="Proteomes" id="UP000790377">
    <property type="component" value="Unassembled WGS sequence"/>
</dbReference>
<gene>
    <name evidence="1" type="ORF">BJ138DRAFT_1117429</name>
</gene>
<evidence type="ECO:0000313" key="1">
    <source>
        <dbReference type="EMBL" id="KAH7906592.1"/>
    </source>
</evidence>
<dbReference type="EMBL" id="MU267998">
    <property type="protein sequence ID" value="KAH7906592.1"/>
    <property type="molecule type" value="Genomic_DNA"/>
</dbReference>
<sequence length="460" mass="51403">MVDAKYQEAFSVIKKKMAKPEDEVLVKDIPLGVDSLNLSGRQLQAIVVNALKLDHNWRKPDAYIQRAIPLINSGANTSSVDCMHLLPGGKWLITTHCIYSHSRQHAGLILWCLDDMTSPQSIITVPIHGDITSCQAHYQPAQHKFTIAVVLEKDDSEWVEFYHISSDNPAVVTHSESLVMPPAASDEPLPRLCNIDNFRIYGDMLGATYHQLADWQSHPETVNVYLRNLVTGATTTFKACEGDWHCDRIAFDLFGDQCALIWDKGRDFSSPVVSFYDIPPSIISANPEPTANGNLDHMHEGILSGQCRLPHSGWFHSWSSSGSLEHGVHILNTMTFSGAPFGVIMDCFSPPDHETRLIGCPTIVSQMFPRHAALGNLRILGAMGRRAVWVDIEDGIIFKKWSASRYCRGEELSAGVSVLRLPTTMPPFDKQDIYWIAFDEATCRLCICFRTGEIYVCDFL</sequence>
<name>A0ACB8A0W6_9AGAM</name>
<reference evidence="1" key="1">
    <citation type="journal article" date="2021" name="New Phytol.">
        <title>Evolutionary innovations through gain and loss of genes in the ectomycorrhizal Boletales.</title>
        <authorList>
            <person name="Wu G."/>
            <person name="Miyauchi S."/>
            <person name="Morin E."/>
            <person name="Kuo A."/>
            <person name="Drula E."/>
            <person name="Varga T."/>
            <person name="Kohler A."/>
            <person name="Feng B."/>
            <person name="Cao Y."/>
            <person name="Lipzen A."/>
            <person name="Daum C."/>
            <person name="Hundley H."/>
            <person name="Pangilinan J."/>
            <person name="Johnson J."/>
            <person name="Barry K."/>
            <person name="LaButti K."/>
            <person name="Ng V."/>
            <person name="Ahrendt S."/>
            <person name="Min B."/>
            <person name="Choi I.G."/>
            <person name="Park H."/>
            <person name="Plett J.M."/>
            <person name="Magnuson J."/>
            <person name="Spatafora J.W."/>
            <person name="Nagy L.G."/>
            <person name="Henrissat B."/>
            <person name="Grigoriev I.V."/>
            <person name="Yang Z.L."/>
            <person name="Xu J."/>
            <person name="Martin F.M."/>
        </authorList>
    </citation>
    <scope>NUCLEOTIDE SEQUENCE</scope>
    <source>
        <strain evidence="1">ATCC 28755</strain>
    </source>
</reference>
<comment type="caution">
    <text evidence="1">The sequence shown here is derived from an EMBL/GenBank/DDBJ whole genome shotgun (WGS) entry which is preliminary data.</text>
</comment>
<accession>A0ACB8A0W6</accession>
<protein>
    <submittedName>
        <fullName evidence="1">Uncharacterized protein</fullName>
    </submittedName>
</protein>
<proteinExistence type="predicted"/>
<organism evidence="1 2">
    <name type="scientific">Hygrophoropsis aurantiaca</name>
    <dbReference type="NCBI Taxonomy" id="72124"/>
    <lineage>
        <taxon>Eukaryota</taxon>
        <taxon>Fungi</taxon>
        <taxon>Dikarya</taxon>
        <taxon>Basidiomycota</taxon>
        <taxon>Agaricomycotina</taxon>
        <taxon>Agaricomycetes</taxon>
        <taxon>Agaricomycetidae</taxon>
        <taxon>Boletales</taxon>
        <taxon>Coniophorineae</taxon>
        <taxon>Hygrophoropsidaceae</taxon>
        <taxon>Hygrophoropsis</taxon>
    </lineage>
</organism>